<evidence type="ECO:0000256" key="1">
    <source>
        <dbReference type="SAM" id="Phobius"/>
    </source>
</evidence>
<evidence type="ECO:0000313" key="3">
    <source>
        <dbReference type="Proteomes" id="UP000319852"/>
    </source>
</evidence>
<keyword evidence="1" id="KW-0472">Membrane</keyword>
<dbReference type="AlphaFoldDB" id="A0A517MQT6"/>
<feature type="transmembrane region" description="Helical" evidence="1">
    <location>
        <begin position="21"/>
        <end position="39"/>
    </location>
</feature>
<keyword evidence="1" id="KW-0812">Transmembrane</keyword>
<name>A0A517MQT6_9BACT</name>
<feature type="transmembrane region" description="Helical" evidence="1">
    <location>
        <begin position="51"/>
        <end position="69"/>
    </location>
</feature>
<dbReference type="RefSeq" id="WP_145057472.1">
    <property type="nucleotide sequence ID" value="NZ_CP036263.1"/>
</dbReference>
<accession>A0A517MQT6</accession>
<reference evidence="2 3" key="1">
    <citation type="submission" date="2019-02" db="EMBL/GenBank/DDBJ databases">
        <title>Deep-cultivation of Planctomycetes and their phenomic and genomic characterization uncovers novel biology.</title>
        <authorList>
            <person name="Wiegand S."/>
            <person name="Jogler M."/>
            <person name="Boedeker C."/>
            <person name="Pinto D."/>
            <person name="Vollmers J."/>
            <person name="Rivas-Marin E."/>
            <person name="Kohn T."/>
            <person name="Peeters S.H."/>
            <person name="Heuer A."/>
            <person name="Rast P."/>
            <person name="Oberbeckmann S."/>
            <person name="Bunk B."/>
            <person name="Jeske O."/>
            <person name="Meyerdierks A."/>
            <person name="Storesund J.E."/>
            <person name="Kallscheuer N."/>
            <person name="Luecker S."/>
            <person name="Lage O.M."/>
            <person name="Pohl T."/>
            <person name="Merkel B.J."/>
            <person name="Hornburger P."/>
            <person name="Mueller R.-W."/>
            <person name="Bruemmer F."/>
            <person name="Labrenz M."/>
            <person name="Spormann A.M."/>
            <person name="Op den Camp H."/>
            <person name="Overmann J."/>
            <person name="Amann R."/>
            <person name="Jetten M.S.M."/>
            <person name="Mascher T."/>
            <person name="Medema M.H."/>
            <person name="Devos D.P."/>
            <person name="Kaster A.-K."/>
            <person name="Ovreas L."/>
            <person name="Rohde M."/>
            <person name="Galperin M.Y."/>
            <person name="Jogler C."/>
        </authorList>
    </citation>
    <scope>NUCLEOTIDE SEQUENCE [LARGE SCALE GENOMIC DNA]</scope>
    <source>
        <strain evidence="2 3">HG15A2</strain>
    </source>
</reference>
<feature type="transmembrane region" description="Helical" evidence="1">
    <location>
        <begin position="97"/>
        <end position="116"/>
    </location>
</feature>
<dbReference type="Proteomes" id="UP000319852">
    <property type="component" value="Chromosome"/>
</dbReference>
<dbReference type="KEGG" id="amob:HG15A2_05090"/>
<feature type="transmembrane region" description="Helical" evidence="1">
    <location>
        <begin position="122"/>
        <end position="140"/>
    </location>
</feature>
<dbReference type="EMBL" id="CP036263">
    <property type="protein sequence ID" value="QDS97248.1"/>
    <property type="molecule type" value="Genomic_DNA"/>
</dbReference>
<sequence>MAEELPHAELPENVIRFSMRTLLIAMTVLAVWLAIASPFLRELPAPTWEGLAILSVSTVFFTALHYLVTRYRENRFRDKHSNDYLLQATNQQSVWQWTVYLVFMPLLSIFVLKAAAGHPAHGPSAYVGMIVGTIGGAWLAERLKHYAMNDEGIHYVWGMRSWGDIRGLYQAKQRNVICLKTRFSEFYFQLPEEQREEVLAFIKEKTGHELQPSP</sequence>
<keyword evidence="3" id="KW-1185">Reference proteome</keyword>
<proteinExistence type="predicted"/>
<gene>
    <name evidence="2" type="ORF">HG15A2_05090</name>
</gene>
<keyword evidence="1" id="KW-1133">Transmembrane helix</keyword>
<evidence type="ECO:0008006" key="4">
    <source>
        <dbReference type="Google" id="ProtNLM"/>
    </source>
</evidence>
<evidence type="ECO:0000313" key="2">
    <source>
        <dbReference type="EMBL" id="QDS97248.1"/>
    </source>
</evidence>
<protein>
    <recommendedName>
        <fullName evidence="4">DUF5673 domain-containing protein</fullName>
    </recommendedName>
</protein>
<organism evidence="2 3">
    <name type="scientific">Adhaeretor mobilis</name>
    <dbReference type="NCBI Taxonomy" id="1930276"/>
    <lineage>
        <taxon>Bacteria</taxon>
        <taxon>Pseudomonadati</taxon>
        <taxon>Planctomycetota</taxon>
        <taxon>Planctomycetia</taxon>
        <taxon>Pirellulales</taxon>
        <taxon>Lacipirellulaceae</taxon>
        <taxon>Adhaeretor</taxon>
    </lineage>
</organism>